<sequence>MHTIGVDLGKQHDFTAASVVRSKFLDAADQKRMHFCGHLDRWREPYPKTVERVVKLANHRDLRAATLCVDQTGVGSPVVDMLRDALPGRRVIGVTITAGSTTTRGEHAHDVRVPKKLIVHTFQALMSERRLKMSNELALFPVLQTELQVFRVKITPAGNEQFGTWRERDHDDLVLSLGLAAWLAENVPGPLTDEQVRNLVLNEPASVPTRDYKSAAAGEYVRTRAEELADDLPALFGDE</sequence>
<evidence type="ECO:0000313" key="4">
    <source>
        <dbReference type="Proteomes" id="UP000676565"/>
    </source>
</evidence>
<protein>
    <recommendedName>
        <fullName evidence="2">Terminase large subunit gp17-like C-terminal domain-containing protein</fullName>
    </recommendedName>
</protein>
<keyword evidence="4" id="KW-1185">Reference proteome</keyword>
<evidence type="ECO:0000313" key="3">
    <source>
        <dbReference type="EMBL" id="MBP3957729.1"/>
    </source>
</evidence>
<dbReference type="Gene3D" id="3.30.420.240">
    <property type="match status" value="1"/>
</dbReference>
<dbReference type="EMBL" id="JAGKQQ010000001">
    <property type="protein sequence ID" value="MBP3957729.1"/>
    <property type="molecule type" value="Genomic_DNA"/>
</dbReference>
<feature type="domain" description="Terminase large subunit gp17-like C-terminal" evidence="2">
    <location>
        <begin position="4"/>
        <end position="137"/>
    </location>
</feature>
<dbReference type="RefSeq" id="WP_210657063.1">
    <property type="nucleotide sequence ID" value="NZ_JAGKQQ010000001.1"/>
</dbReference>
<evidence type="ECO:0000256" key="1">
    <source>
        <dbReference type="ARBA" id="ARBA00022612"/>
    </source>
</evidence>
<name>A0ABS5BVH7_9BACT</name>
<comment type="caution">
    <text evidence="3">The sequence shown here is derived from an EMBL/GenBank/DDBJ whole genome shotgun (WGS) entry which is preliminary data.</text>
</comment>
<keyword evidence="1" id="KW-1188">Viral release from host cell</keyword>
<dbReference type="Proteomes" id="UP000676565">
    <property type="component" value="Unassembled WGS sequence"/>
</dbReference>
<evidence type="ECO:0000259" key="2">
    <source>
        <dbReference type="Pfam" id="PF17289"/>
    </source>
</evidence>
<organism evidence="3 4">
    <name type="scientific">Gemmata palustris</name>
    <dbReference type="NCBI Taxonomy" id="2822762"/>
    <lineage>
        <taxon>Bacteria</taxon>
        <taxon>Pseudomonadati</taxon>
        <taxon>Planctomycetota</taxon>
        <taxon>Planctomycetia</taxon>
        <taxon>Gemmatales</taxon>
        <taxon>Gemmataceae</taxon>
        <taxon>Gemmata</taxon>
    </lineage>
</organism>
<gene>
    <name evidence="3" type="ORF">J8F10_20960</name>
</gene>
<proteinExistence type="predicted"/>
<accession>A0ABS5BVH7</accession>
<dbReference type="Pfam" id="PF17289">
    <property type="entry name" value="Terminase_6C"/>
    <property type="match status" value="1"/>
</dbReference>
<dbReference type="InterPro" id="IPR035421">
    <property type="entry name" value="Terminase_6C"/>
</dbReference>
<reference evidence="3 4" key="1">
    <citation type="submission" date="2021-04" db="EMBL/GenBank/DDBJ databases">
        <authorList>
            <person name="Ivanova A."/>
        </authorList>
    </citation>
    <scope>NUCLEOTIDE SEQUENCE [LARGE SCALE GENOMIC DNA]</scope>
    <source>
        <strain evidence="3 4">G18</strain>
    </source>
</reference>